<comment type="caution">
    <text evidence="2">The sequence shown here is derived from an EMBL/GenBank/DDBJ whole genome shotgun (WGS) entry which is preliminary data.</text>
</comment>
<evidence type="ECO:0000313" key="2">
    <source>
        <dbReference type="EMBL" id="KAJ5538642.1"/>
    </source>
</evidence>
<gene>
    <name evidence="2" type="ORF">N7494_008121</name>
</gene>
<dbReference type="AlphaFoldDB" id="A0AAD6CVE4"/>
<dbReference type="EMBL" id="JAQIZZ010000006">
    <property type="protein sequence ID" value="KAJ5538642.1"/>
    <property type="molecule type" value="Genomic_DNA"/>
</dbReference>
<evidence type="ECO:0000256" key="1">
    <source>
        <dbReference type="SAM" id="MobiDB-lite"/>
    </source>
</evidence>
<keyword evidence="3" id="KW-1185">Reference proteome</keyword>
<feature type="region of interest" description="Disordered" evidence="1">
    <location>
        <begin position="1"/>
        <end position="20"/>
    </location>
</feature>
<feature type="compositionally biased region" description="Basic and acidic residues" evidence="1">
    <location>
        <begin position="1"/>
        <end position="11"/>
    </location>
</feature>
<evidence type="ECO:0000313" key="3">
    <source>
        <dbReference type="Proteomes" id="UP001220324"/>
    </source>
</evidence>
<accession>A0AAD6CVE4</accession>
<dbReference type="Proteomes" id="UP001220324">
    <property type="component" value="Unassembled WGS sequence"/>
</dbReference>
<protein>
    <submittedName>
        <fullName evidence="2">Uncharacterized protein</fullName>
    </submittedName>
</protein>
<organism evidence="2 3">
    <name type="scientific">Penicillium frequentans</name>
    <dbReference type="NCBI Taxonomy" id="3151616"/>
    <lineage>
        <taxon>Eukaryota</taxon>
        <taxon>Fungi</taxon>
        <taxon>Dikarya</taxon>
        <taxon>Ascomycota</taxon>
        <taxon>Pezizomycotina</taxon>
        <taxon>Eurotiomycetes</taxon>
        <taxon>Eurotiomycetidae</taxon>
        <taxon>Eurotiales</taxon>
        <taxon>Aspergillaceae</taxon>
        <taxon>Penicillium</taxon>
    </lineage>
</organism>
<proteinExistence type="predicted"/>
<sequence length="120" mass="12267">MRTRRRSEVDAKVLQNAGDDAQQVDVSEVGKVRETTGECTDAGINGKLINKGRDKAEDRDVGQVDGVALLNTGCLGGANVDGVGASNGEGLSGAVENGLNVNLGKIQKATGDIEDSAIDG</sequence>
<reference evidence="2 3" key="1">
    <citation type="journal article" date="2023" name="IMA Fungus">
        <title>Comparative genomic study of the Penicillium genus elucidates a diverse pangenome and 15 lateral gene transfer events.</title>
        <authorList>
            <person name="Petersen C."/>
            <person name="Sorensen T."/>
            <person name="Nielsen M.R."/>
            <person name="Sondergaard T.E."/>
            <person name="Sorensen J.L."/>
            <person name="Fitzpatrick D.A."/>
            <person name="Frisvad J.C."/>
            <person name="Nielsen K.L."/>
        </authorList>
    </citation>
    <scope>NUCLEOTIDE SEQUENCE [LARGE SCALE GENOMIC DNA]</scope>
    <source>
        <strain evidence="2 3">IBT 35679</strain>
    </source>
</reference>
<name>A0AAD6CVE4_9EURO</name>